<gene>
    <name evidence="2" type="ORF">DAPPUDRAFT_109756</name>
</gene>
<name>E9H433_DAPPU</name>
<evidence type="ECO:0000313" key="2">
    <source>
        <dbReference type="EMBL" id="EFX73506.1"/>
    </source>
</evidence>
<dbReference type="HOGENOM" id="CLU_1300808_0_0_1"/>
<dbReference type="AlphaFoldDB" id="E9H433"/>
<dbReference type="InParanoid" id="E9H433"/>
<dbReference type="EMBL" id="GL732590">
    <property type="protein sequence ID" value="EFX73506.1"/>
    <property type="molecule type" value="Genomic_DNA"/>
</dbReference>
<dbReference type="KEGG" id="dpx:DAPPUDRAFT_109756"/>
<accession>E9H433</accession>
<feature type="region of interest" description="Disordered" evidence="1">
    <location>
        <begin position="93"/>
        <end position="122"/>
    </location>
</feature>
<feature type="compositionally biased region" description="Basic and acidic residues" evidence="1">
    <location>
        <begin position="202"/>
        <end position="212"/>
    </location>
</feature>
<reference evidence="2 3" key="1">
    <citation type="journal article" date="2011" name="Science">
        <title>The ecoresponsive genome of Daphnia pulex.</title>
        <authorList>
            <person name="Colbourne J.K."/>
            <person name="Pfrender M.E."/>
            <person name="Gilbert D."/>
            <person name="Thomas W.K."/>
            <person name="Tucker A."/>
            <person name="Oakley T.H."/>
            <person name="Tokishita S."/>
            <person name="Aerts A."/>
            <person name="Arnold G.J."/>
            <person name="Basu M.K."/>
            <person name="Bauer D.J."/>
            <person name="Caceres C.E."/>
            <person name="Carmel L."/>
            <person name="Casola C."/>
            <person name="Choi J.H."/>
            <person name="Detter J.C."/>
            <person name="Dong Q."/>
            <person name="Dusheyko S."/>
            <person name="Eads B.D."/>
            <person name="Frohlich T."/>
            <person name="Geiler-Samerotte K.A."/>
            <person name="Gerlach D."/>
            <person name="Hatcher P."/>
            <person name="Jogdeo S."/>
            <person name="Krijgsveld J."/>
            <person name="Kriventseva E.V."/>
            <person name="Kultz D."/>
            <person name="Laforsch C."/>
            <person name="Lindquist E."/>
            <person name="Lopez J."/>
            <person name="Manak J.R."/>
            <person name="Muller J."/>
            <person name="Pangilinan J."/>
            <person name="Patwardhan R.P."/>
            <person name="Pitluck S."/>
            <person name="Pritham E.J."/>
            <person name="Rechtsteiner A."/>
            <person name="Rho M."/>
            <person name="Rogozin I.B."/>
            <person name="Sakarya O."/>
            <person name="Salamov A."/>
            <person name="Schaack S."/>
            <person name="Shapiro H."/>
            <person name="Shiga Y."/>
            <person name="Skalitzky C."/>
            <person name="Smith Z."/>
            <person name="Souvorov A."/>
            <person name="Sung W."/>
            <person name="Tang Z."/>
            <person name="Tsuchiya D."/>
            <person name="Tu H."/>
            <person name="Vos H."/>
            <person name="Wang M."/>
            <person name="Wolf Y.I."/>
            <person name="Yamagata H."/>
            <person name="Yamada T."/>
            <person name="Ye Y."/>
            <person name="Shaw J.R."/>
            <person name="Andrews J."/>
            <person name="Crease T.J."/>
            <person name="Tang H."/>
            <person name="Lucas S.M."/>
            <person name="Robertson H.M."/>
            <person name="Bork P."/>
            <person name="Koonin E.V."/>
            <person name="Zdobnov E.M."/>
            <person name="Grigoriev I.V."/>
            <person name="Lynch M."/>
            <person name="Boore J.L."/>
        </authorList>
    </citation>
    <scope>NUCLEOTIDE SEQUENCE [LARGE SCALE GENOMIC DNA]</scope>
</reference>
<dbReference type="Proteomes" id="UP000000305">
    <property type="component" value="Unassembled WGS sequence"/>
</dbReference>
<evidence type="ECO:0000313" key="3">
    <source>
        <dbReference type="Proteomes" id="UP000000305"/>
    </source>
</evidence>
<feature type="compositionally biased region" description="Polar residues" evidence="1">
    <location>
        <begin position="188"/>
        <end position="199"/>
    </location>
</feature>
<evidence type="ECO:0000256" key="1">
    <source>
        <dbReference type="SAM" id="MobiDB-lite"/>
    </source>
</evidence>
<protein>
    <submittedName>
        <fullName evidence="2">Uncharacterized protein</fullName>
    </submittedName>
</protein>
<proteinExistence type="predicted"/>
<organism evidence="2 3">
    <name type="scientific">Daphnia pulex</name>
    <name type="common">Water flea</name>
    <dbReference type="NCBI Taxonomy" id="6669"/>
    <lineage>
        <taxon>Eukaryota</taxon>
        <taxon>Metazoa</taxon>
        <taxon>Ecdysozoa</taxon>
        <taxon>Arthropoda</taxon>
        <taxon>Crustacea</taxon>
        <taxon>Branchiopoda</taxon>
        <taxon>Diplostraca</taxon>
        <taxon>Cladocera</taxon>
        <taxon>Anomopoda</taxon>
        <taxon>Daphniidae</taxon>
        <taxon>Daphnia</taxon>
    </lineage>
</organism>
<feature type="region of interest" description="Disordered" evidence="1">
    <location>
        <begin position="181"/>
        <end position="212"/>
    </location>
</feature>
<sequence length="212" mass="24043">MFSGDKLLQRAEILERDPSNFKPTISKPTIDGYLSGMVDESISGMFRNRNYRKWQNTASETGCEVSDEEDSDNDAAPNPTKYLVILSDCTPTSDKELAGTSGEGKSPRPTPSYVANQTTPLPMERPVTNPSYTAFPHCHNYNSNDDFQFNFETFGNHPQQLQHHQEEVNPIADLSQVEQPEFAKEQEFSQQQLKFTQQPPEFPRDKELAYSV</sequence>
<keyword evidence="3" id="KW-1185">Reference proteome</keyword>